<dbReference type="AlphaFoldDB" id="A0A135L2F5"/>
<dbReference type="InterPro" id="IPR027268">
    <property type="entry name" value="Peptidase_M4/M1_CTD_sf"/>
</dbReference>
<sequence length="345" mass="38951">MFQKGKLWVISLLTLAILGTVINLQGMSSKSTPTLRSFAPYITIKRDQIPSYLIDMIYHENTKKVTGNMKVMVPNRTTKPLDELYFHLYPNAFANWKWEEVTKPKTNGYLKVIKASINQIEAFPHQKDTLLKLNLPIPLQPNKAAMVEITFELKLPTRGLRLNQTPYSAYLAQWYPMLAVVDNQGWHIDPYTTTGDPFFSEIADFKVHVQVPEGYTVISSANDPHHEVANEKQVTLSQQKIRDFAMVITKEYESISGITKDGVKTNLWYLSDQQAVAPLLLGAATDAMQFFNESFGSYPMKEIDIVLANSGYGIAGMEYPGLVTSDAYIEEGKKSGLLITLWPMN</sequence>
<comment type="caution">
    <text evidence="1">The sequence shown here is derived from an EMBL/GenBank/DDBJ whole genome shotgun (WGS) entry which is preliminary data.</text>
</comment>
<dbReference type="InterPro" id="IPR042097">
    <property type="entry name" value="Aminopeptidase_N-like_N_sf"/>
</dbReference>
<dbReference type="SUPFAM" id="SSF55486">
    <property type="entry name" value="Metalloproteases ('zincins'), catalytic domain"/>
    <property type="match status" value="1"/>
</dbReference>
<accession>A0A135L2F5</accession>
<keyword evidence="2" id="KW-1185">Reference proteome</keyword>
<dbReference type="Proteomes" id="UP000070352">
    <property type="component" value="Unassembled WGS sequence"/>
</dbReference>
<dbReference type="Gene3D" id="2.60.40.1730">
    <property type="entry name" value="tricorn interacting facor f3 domain"/>
    <property type="match status" value="1"/>
</dbReference>
<evidence type="ECO:0000313" key="2">
    <source>
        <dbReference type="Proteomes" id="UP000070352"/>
    </source>
</evidence>
<name>A0A135L2F5_9BACI</name>
<gene>
    <name evidence="1" type="ORF">U473_03555</name>
</gene>
<dbReference type="EMBL" id="LSKU01000001">
    <property type="protein sequence ID" value="KXG43194.1"/>
    <property type="molecule type" value="Genomic_DNA"/>
</dbReference>
<organism evidence="1 2">
    <name type="scientific">Tepidibacillus decaturensis</name>
    <dbReference type="NCBI Taxonomy" id="1413211"/>
    <lineage>
        <taxon>Bacteria</taxon>
        <taxon>Bacillati</taxon>
        <taxon>Bacillota</taxon>
        <taxon>Bacilli</taxon>
        <taxon>Bacillales</taxon>
        <taxon>Bacillaceae</taxon>
        <taxon>Tepidibacillus</taxon>
    </lineage>
</organism>
<dbReference type="STRING" id="1413211.U473_03555"/>
<dbReference type="Gene3D" id="1.10.390.10">
    <property type="entry name" value="Neutral Protease Domain 2"/>
    <property type="match status" value="1"/>
</dbReference>
<dbReference type="RefSeq" id="WP_068723402.1">
    <property type="nucleotide sequence ID" value="NZ_LSKU01000001.1"/>
</dbReference>
<evidence type="ECO:0000313" key="1">
    <source>
        <dbReference type="EMBL" id="KXG43194.1"/>
    </source>
</evidence>
<evidence type="ECO:0008006" key="3">
    <source>
        <dbReference type="Google" id="ProtNLM"/>
    </source>
</evidence>
<protein>
    <recommendedName>
        <fullName evidence="3">Peptidase M1 membrane alanine aminopeptidase domain-containing protein</fullName>
    </recommendedName>
</protein>
<proteinExistence type="predicted"/>
<dbReference type="OrthoDB" id="9814383at2"/>
<reference evidence="1 2" key="1">
    <citation type="submission" date="2016-02" db="EMBL/GenBank/DDBJ databases">
        <title>Draft Genome for Tepidibacillus decaturensis nov. sp. Strain Z9, an Anaerobic, Moderately Thermophilic and Heterotrophic Bacterium from Deep Subsurface of the Illinois Basin, USA.</title>
        <authorList>
            <person name="Dong Y."/>
            <person name="Chang J.Y."/>
            <person name="Sanford R."/>
            <person name="Fouke B.W."/>
        </authorList>
    </citation>
    <scope>NUCLEOTIDE SEQUENCE [LARGE SCALE GENOMIC DNA]</scope>
    <source>
        <strain evidence="1 2">Z9</strain>
    </source>
</reference>